<dbReference type="AlphaFoldDB" id="A0AAQ4CU26"/>
<feature type="transmembrane region" description="Helical" evidence="1">
    <location>
        <begin position="90"/>
        <end position="108"/>
    </location>
</feature>
<keyword evidence="1" id="KW-1133">Transmembrane helix</keyword>
<feature type="transmembrane region" description="Helical" evidence="1">
    <location>
        <begin position="120"/>
        <end position="139"/>
    </location>
</feature>
<protein>
    <recommendedName>
        <fullName evidence="4">DUF1404 domain-containing protein</fullName>
    </recommendedName>
</protein>
<evidence type="ECO:0000313" key="2">
    <source>
        <dbReference type="EMBL" id="BDB99307.1"/>
    </source>
</evidence>
<sequence length="187" mass="21249">MISYIKQQKFDSKPLIFSIVLLLTVVNPLVEDIEFYSPVAYMIAHYIVYFSGIYIGYKYFKSNLIILVIGLIPAILWHIPYFFALGAAFVLYRIILEITLFLGGLFVGSAIKYIKFYVKITLFALWMLGDSALAIVFIVSDPIYSNVVYRFSPYPPSSLPLAGVAMFIVMNIFLAYVLSKYIKSLLG</sequence>
<keyword evidence="1" id="KW-0812">Transmembrane</keyword>
<feature type="transmembrane region" description="Helical" evidence="1">
    <location>
        <begin position="159"/>
        <end position="178"/>
    </location>
</feature>
<evidence type="ECO:0000256" key="1">
    <source>
        <dbReference type="SAM" id="Phobius"/>
    </source>
</evidence>
<organism evidence="2 3">
    <name type="scientific">Saccharolobus caldissimus</name>
    <dbReference type="NCBI Taxonomy" id="1702097"/>
    <lineage>
        <taxon>Archaea</taxon>
        <taxon>Thermoproteota</taxon>
        <taxon>Thermoprotei</taxon>
        <taxon>Sulfolobales</taxon>
        <taxon>Sulfolobaceae</taxon>
        <taxon>Saccharolobus</taxon>
    </lineage>
</organism>
<evidence type="ECO:0000313" key="3">
    <source>
        <dbReference type="Proteomes" id="UP001319921"/>
    </source>
</evidence>
<evidence type="ECO:0008006" key="4">
    <source>
        <dbReference type="Google" id="ProtNLM"/>
    </source>
</evidence>
<dbReference type="Pfam" id="PF07185">
    <property type="entry name" value="DUF1404"/>
    <property type="match status" value="1"/>
</dbReference>
<dbReference type="Proteomes" id="UP001319921">
    <property type="component" value="Chromosome"/>
</dbReference>
<feature type="transmembrane region" description="Helical" evidence="1">
    <location>
        <begin position="64"/>
        <end position="84"/>
    </location>
</feature>
<dbReference type="GeneID" id="68867049"/>
<keyword evidence="1" id="KW-0472">Membrane</keyword>
<dbReference type="KEGG" id="scas:SACC_23240"/>
<proteinExistence type="predicted"/>
<accession>A0AAQ4CU26</accession>
<reference evidence="2 3" key="1">
    <citation type="journal article" date="2022" name="Microbiol. Resour. Announc.">
        <title>Complete Genome Sequence of the Hyperthermophilic and Acidophilic Archaeon Saccharolobus caldissimus Strain HS-3T.</title>
        <authorList>
            <person name="Sakai H.D."/>
            <person name="Kurosawa N."/>
        </authorList>
    </citation>
    <scope>NUCLEOTIDE SEQUENCE [LARGE SCALE GENOMIC DNA]</scope>
    <source>
        <strain evidence="2 3">JCM32116</strain>
    </source>
</reference>
<gene>
    <name evidence="2" type="ORF">SACC_23240</name>
</gene>
<dbReference type="EMBL" id="AP025226">
    <property type="protein sequence ID" value="BDB99307.1"/>
    <property type="molecule type" value="Genomic_DNA"/>
</dbReference>
<name>A0AAQ4CU26_9CREN</name>
<dbReference type="RefSeq" id="WP_229569628.1">
    <property type="nucleotide sequence ID" value="NZ_AP025226.1"/>
</dbReference>
<dbReference type="InterPro" id="IPR009844">
    <property type="entry name" value="DUF1404"/>
</dbReference>
<feature type="transmembrane region" description="Helical" evidence="1">
    <location>
        <begin position="38"/>
        <end position="57"/>
    </location>
</feature>
<keyword evidence="3" id="KW-1185">Reference proteome</keyword>